<dbReference type="EMBL" id="RCCK01000014">
    <property type="protein sequence ID" value="RLJ72521.1"/>
    <property type="molecule type" value="Genomic_DNA"/>
</dbReference>
<dbReference type="Pfam" id="PF13098">
    <property type="entry name" value="Thioredoxin_2"/>
    <property type="match status" value="1"/>
</dbReference>
<dbReference type="OrthoDB" id="120730at2"/>
<keyword evidence="1" id="KW-0676">Redox-active center</keyword>
<dbReference type="RefSeq" id="WP_121286334.1">
    <property type="nucleotide sequence ID" value="NZ_RCCK01000014.1"/>
</dbReference>
<dbReference type="EMBL" id="SOPX01000007">
    <property type="protein sequence ID" value="TFB28160.1"/>
    <property type="molecule type" value="Genomic_DNA"/>
</dbReference>
<name>A0A497XT69_9SPHI</name>
<accession>A0A497XT69</accession>
<evidence type="ECO:0000256" key="2">
    <source>
        <dbReference type="SAM" id="SignalP"/>
    </source>
</evidence>
<gene>
    <name evidence="4" type="ORF">BCL90_4142</name>
    <name evidence="5" type="ORF">E3V97_24375</name>
</gene>
<protein>
    <submittedName>
        <fullName evidence="5">DUF255 domain-containing protein</fullName>
    </submittedName>
    <submittedName>
        <fullName evidence="4">Thioredoxin</fullName>
    </submittedName>
</protein>
<evidence type="ECO:0000256" key="1">
    <source>
        <dbReference type="ARBA" id="ARBA00023284"/>
    </source>
</evidence>
<feature type="chain" id="PRO_5044605400" evidence="2">
    <location>
        <begin position="19"/>
        <end position="364"/>
    </location>
</feature>
<keyword evidence="2" id="KW-0732">Signal</keyword>
<reference evidence="5 7" key="2">
    <citation type="submission" date="2019-03" db="EMBL/GenBank/DDBJ databases">
        <authorList>
            <person name="He R.-H."/>
        </authorList>
    </citation>
    <scope>NUCLEOTIDE SEQUENCE [LARGE SCALE GENOMIC DNA]</scope>
    <source>
        <strain evidence="5 7">DSM 19624</strain>
    </source>
</reference>
<dbReference type="InterPro" id="IPR012336">
    <property type="entry name" value="Thioredoxin-like_fold"/>
</dbReference>
<dbReference type="GO" id="GO:0015035">
    <property type="term" value="F:protein-disulfide reductase activity"/>
    <property type="evidence" value="ECO:0007669"/>
    <property type="project" value="TreeGrafter"/>
</dbReference>
<dbReference type="Proteomes" id="UP000273898">
    <property type="component" value="Unassembled WGS sequence"/>
</dbReference>
<comment type="caution">
    <text evidence="4">The sequence shown here is derived from an EMBL/GenBank/DDBJ whole genome shotgun (WGS) entry which is preliminary data.</text>
</comment>
<evidence type="ECO:0000313" key="5">
    <source>
        <dbReference type="EMBL" id="TFB28160.1"/>
    </source>
</evidence>
<dbReference type="PANTHER" id="PTHR32234:SF0">
    <property type="entry name" value="THIOL:DISULFIDE INTERCHANGE PROTEIN DSBD"/>
    <property type="match status" value="1"/>
</dbReference>
<evidence type="ECO:0000313" key="4">
    <source>
        <dbReference type="EMBL" id="RLJ72521.1"/>
    </source>
</evidence>
<evidence type="ECO:0000313" key="7">
    <source>
        <dbReference type="Proteomes" id="UP000297429"/>
    </source>
</evidence>
<dbReference type="InterPro" id="IPR036249">
    <property type="entry name" value="Thioredoxin-like_sf"/>
</dbReference>
<evidence type="ECO:0000259" key="3">
    <source>
        <dbReference type="PROSITE" id="PS51352"/>
    </source>
</evidence>
<feature type="domain" description="Thioredoxin" evidence="3">
    <location>
        <begin position="12"/>
        <end position="135"/>
    </location>
</feature>
<dbReference type="GO" id="GO:0045454">
    <property type="term" value="P:cell redox homeostasis"/>
    <property type="evidence" value="ECO:0007669"/>
    <property type="project" value="TreeGrafter"/>
</dbReference>
<organism evidence="4 6">
    <name type="scientific">Pedobacter alluvionis</name>
    <dbReference type="NCBI Taxonomy" id="475253"/>
    <lineage>
        <taxon>Bacteria</taxon>
        <taxon>Pseudomonadati</taxon>
        <taxon>Bacteroidota</taxon>
        <taxon>Sphingobacteriia</taxon>
        <taxon>Sphingobacteriales</taxon>
        <taxon>Sphingobacteriaceae</taxon>
        <taxon>Pedobacter</taxon>
    </lineage>
</organism>
<dbReference type="SUPFAM" id="SSF52833">
    <property type="entry name" value="Thioredoxin-like"/>
    <property type="match status" value="1"/>
</dbReference>
<dbReference type="Gene3D" id="3.40.30.10">
    <property type="entry name" value="Glutaredoxin"/>
    <property type="match status" value="1"/>
</dbReference>
<dbReference type="InterPro" id="IPR013766">
    <property type="entry name" value="Thioredoxin_domain"/>
</dbReference>
<dbReference type="InterPro" id="IPR017937">
    <property type="entry name" value="Thioredoxin_CS"/>
</dbReference>
<keyword evidence="7" id="KW-1185">Reference proteome</keyword>
<dbReference type="PROSITE" id="PS00194">
    <property type="entry name" value="THIOREDOXIN_1"/>
    <property type="match status" value="1"/>
</dbReference>
<dbReference type="PROSITE" id="PS51352">
    <property type="entry name" value="THIOREDOXIN_2"/>
    <property type="match status" value="1"/>
</dbReference>
<evidence type="ECO:0000313" key="6">
    <source>
        <dbReference type="Proteomes" id="UP000273898"/>
    </source>
</evidence>
<dbReference type="Proteomes" id="UP000297429">
    <property type="component" value="Unassembled WGS sequence"/>
</dbReference>
<reference evidence="4 6" key="1">
    <citation type="submission" date="2018-10" db="EMBL/GenBank/DDBJ databases">
        <title>Genomic Encyclopedia of Archaeal and Bacterial Type Strains, Phase II (KMG-II): from individual species to whole genera.</title>
        <authorList>
            <person name="Goeker M."/>
        </authorList>
    </citation>
    <scope>NUCLEOTIDE SEQUENCE [LARGE SCALE GENOMIC DNA]</scope>
    <source>
        <strain evidence="4 6">DSM 19624</strain>
    </source>
</reference>
<sequence>MKKIFLFLLFLTGASGYAQNREITFEKGSLQLALAKAKASNKLVFVDCFTEWCVPCKQMAKNIFTIDSVADFFNQNFINVGLDMEKGDGIPALKTYKVGAFPSFLLLNGNGDLVYKFVGAMDADEFISKVKEGMNPENKIARMNREYAAGNRDHAFIRDYIKEKINMMEINPAKEIAATYFNSLTDQEKVMPENWFLFGANRYDMYLSNVHSKNFDYLASNWKAFVKHNGKDTVEKRMGDMFRKVAGYALNGFYFKEFPYVKAEFVHYRKQLIATNLKDKDQLILMMNMAEAAGEKNWLKVSNILADHIQNFSPQNQRIAYDFWSGYGVSKREKLPRMKEISEKIIRTSKDPFIISTAKMYENY</sequence>
<feature type="signal peptide" evidence="2">
    <location>
        <begin position="1"/>
        <end position="18"/>
    </location>
</feature>
<dbReference type="AlphaFoldDB" id="A0A497XT69"/>
<dbReference type="PANTHER" id="PTHR32234">
    <property type="entry name" value="THIOL:DISULFIDE INTERCHANGE PROTEIN DSBD"/>
    <property type="match status" value="1"/>
</dbReference>
<proteinExistence type="predicted"/>